<gene>
    <name evidence="1" type="ORF">NVI5450_1347</name>
</gene>
<accession>A0A1L0AVC8</accession>
<protein>
    <submittedName>
        <fullName evidence="1">Riboflavin biosynthesis protein ribBA-3,4-dihydroxy-2-butanone 4-phosphate synthase-GTP cyclohydrolase-2-GTP cyclohydrolase II</fullName>
    </submittedName>
</protein>
<evidence type="ECO:0000313" key="1">
    <source>
        <dbReference type="EMBL" id="SGY92322.1"/>
    </source>
</evidence>
<proteinExistence type="predicted"/>
<dbReference type="RefSeq" id="WP_075497099.1">
    <property type="nucleotide sequence ID" value="NZ_CAWRBC010000109.1"/>
</dbReference>
<name>A0A1L0AVC8_9GAMM</name>
<dbReference type="GO" id="GO:0016787">
    <property type="term" value="F:hydrolase activity"/>
    <property type="evidence" value="ECO:0007669"/>
    <property type="project" value="UniProtKB-KW"/>
</dbReference>
<organism evidence="1 2">
    <name type="scientific">Moritella viscosa</name>
    <dbReference type="NCBI Taxonomy" id="80854"/>
    <lineage>
        <taxon>Bacteria</taxon>
        <taxon>Pseudomonadati</taxon>
        <taxon>Pseudomonadota</taxon>
        <taxon>Gammaproteobacteria</taxon>
        <taxon>Alteromonadales</taxon>
        <taxon>Moritellaceae</taxon>
        <taxon>Moritella</taxon>
    </lineage>
</organism>
<sequence length="110" mass="12676">MRKVKFNWSLSKIFQRRILENKDDQVLDTSGIVTELNDDPHITRYLITVDSNGTTLQTMNVEGKSLIDSEAARNLVRDMNQMTVRMNEMVRRMGVLKGACNTERLDKSID</sequence>
<dbReference type="AlphaFoldDB" id="A0A1L0AVC8"/>
<dbReference type="Proteomes" id="UP000183794">
    <property type="component" value="Unassembled WGS sequence"/>
</dbReference>
<dbReference type="EMBL" id="FPLD01000043">
    <property type="protein sequence ID" value="SGY92322.1"/>
    <property type="molecule type" value="Genomic_DNA"/>
</dbReference>
<keyword evidence="1" id="KW-0378">Hydrolase</keyword>
<evidence type="ECO:0000313" key="2">
    <source>
        <dbReference type="Proteomes" id="UP000183794"/>
    </source>
</evidence>
<reference evidence="1 2" key="1">
    <citation type="submission" date="2016-11" db="EMBL/GenBank/DDBJ databases">
        <authorList>
            <person name="Jaros S."/>
            <person name="Januszkiewicz K."/>
            <person name="Wedrychowicz H."/>
        </authorList>
    </citation>
    <scope>NUCLEOTIDE SEQUENCE [LARGE SCALE GENOMIC DNA]</scope>
    <source>
        <strain evidence="1">NVI 5450</strain>
    </source>
</reference>
<dbReference type="OrthoDB" id="6411366at2"/>